<dbReference type="OrthoDB" id="241648at2759"/>
<comment type="subcellular location">
    <subcellularLocation>
        <location evidence="1">Mitochondrion matrix</location>
    </subcellularLocation>
</comment>
<keyword evidence="3" id="KW-0670">Pyruvate</keyword>
<dbReference type="Pfam" id="PF02518">
    <property type="entry name" value="HATPase_c"/>
    <property type="match status" value="1"/>
</dbReference>
<sequence length="225" mass="24484">MSEWTRAQFGAAPPIHVHGDPSHSFTYVPSHLRFVVGELLSNASKATLRHVSSQSGSGRTVDLESVPIRVIVAVSDANVTIKVADQAGGMPRSGLADIWSYRSMHTDRNWKVATDRKVLPVSVGDANWKVGLGLPLARLYAKYFGGTLHLAPMEGYGTDGYITLNKLAADNNETMIKVETVDLATPKGTTNREGKWRAALRLFDAQMRIPAGTAPFADTEWKPPT</sequence>
<keyword evidence="1" id="KW-0067">ATP-binding</keyword>
<dbReference type="EC" id="2.7.11.-" evidence="1"/>
<evidence type="ECO:0000256" key="1">
    <source>
        <dbReference type="RuleBase" id="RU366032"/>
    </source>
</evidence>
<dbReference type="PANTHER" id="PTHR11947">
    <property type="entry name" value="PYRUVATE DEHYDROGENASE KINASE"/>
    <property type="match status" value="1"/>
</dbReference>
<dbReference type="SUPFAM" id="SSF55874">
    <property type="entry name" value="ATPase domain of HSP90 chaperone/DNA topoisomerase II/histidine kinase"/>
    <property type="match status" value="1"/>
</dbReference>
<comment type="caution">
    <text evidence="3">The sequence shown here is derived from an EMBL/GenBank/DDBJ whole genome shotgun (WGS) entry which is preliminary data.</text>
</comment>
<protein>
    <recommendedName>
        <fullName evidence="1">Protein-serine/threonine kinase</fullName>
        <ecNumber evidence="1">2.7.11.-</ecNumber>
    </recommendedName>
</protein>
<organism evidence="3 4">
    <name type="scientific">Chrysochromulina tobinii</name>
    <dbReference type="NCBI Taxonomy" id="1460289"/>
    <lineage>
        <taxon>Eukaryota</taxon>
        <taxon>Haptista</taxon>
        <taxon>Haptophyta</taxon>
        <taxon>Prymnesiophyceae</taxon>
        <taxon>Prymnesiales</taxon>
        <taxon>Chrysochromulinaceae</taxon>
        <taxon>Chrysochromulina</taxon>
    </lineage>
</organism>
<dbReference type="AlphaFoldDB" id="A0A0M0JCK2"/>
<keyword evidence="1" id="KW-0547">Nucleotide-binding</keyword>
<dbReference type="Gene3D" id="3.30.565.10">
    <property type="entry name" value="Histidine kinase-like ATPase, C-terminal domain"/>
    <property type="match status" value="1"/>
</dbReference>
<dbReference type="GO" id="GO:0005759">
    <property type="term" value="C:mitochondrial matrix"/>
    <property type="evidence" value="ECO:0007669"/>
    <property type="project" value="UniProtKB-SubCell"/>
</dbReference>
<keyword evidence="4" id="KW-1185">Reference proteome</keyword>
<keyword evidence="1" id="KW-0808">Transferase</keyword>
<comment type="similarity">
    <text evidence="1">Belongs to the PDK/BCKDK protein kinase family.</text>
</comment>
<evidence type="ECO:0000313" key="4">
    <source>
        <dbReference type="Proteomes" id="UP000037460"/>
    </source>
</evidence>
<reference evidence="4" key="1">
    <citation type="journal article" date="2015" name="PLoS Genet.">
        <title>Genome Sequence and Transcriptome Analyses of Chrysochromulina tobin: Metabolic Tools for Enhanced Algal Fitness in the Prominent Order Prymnesiales (Haptophyceae).</title>
        <authorList>
            <person name="Hovde B.T."/>
            <person name="Deodato C.R."/>
            <person name="Hunsperger H.M."/>
            <person name="Ryken S.A."/>
            <person name="Yost W."/>
            <person name="Jha R.K."/>
            <person name="Patterson J."/>
            <person name="Monnat R.J. Jr."/>
            <person name="Barlow S.B."/>
            <person name="Starkenburg S.R."/>
            <person name="Cattolico R.A."/>
        </authorList>
    </citation>
    <scope>NUCLEOTIDE SEQUENCE</scope>
    <source>
        <strain evidence="4">CCMP291</strain>
    </source>
</reference>
<feature type="domain" description="Histidine kinase/HSP90-like ATPase" evidence="2">
    <location>
        <begin position="29"/>
        <end position="164"/>
    </location>
</feature>
<dbReference type="InterPro" id="IPR003594">
    <property type="entry name" value="HATPase_dom"/>
</dbReference>
<dbReference type="GO" id="GO:0010906">
    <property type="term" value="P:regulation of glucose metabolic process"/>
    <property type="evidence" value="ECO:0007669"/>
    <property type="project" value="TreeGrafter"/>
</dbReference>
<dbReference type="InterPro" id="IPR036890">
    <property type="entry name" value="HATPase_C_sf"/>
</dbReference>
<accession>A0A0M0JCK2</accession>
<dbReference type="GO" id="GO:0004740">
    <property type="term" value="F:pyruvate dehydrogenase (acetyl-transferring) kinase activity"/>
    <property type="evidence" value="ECO:0007669"/>
    <property type="project" value="TreeGrafter"/>
</dbReference>
<dbReference type="EMBL" id="JWZX01003128">
    <property type="protein sequence ID" value="KOO24077.1"/>
    <property type="molecule type" value="Genomic_DNA"/>
</dbReference>
<dbReference type="Proteomes" id="UP000037460">
    <property type="component" value="Unassembled WGS sequence"/>
</dbReference>
<dbReference type="GO" id="GO:0005524">
    <property type="term" value="F:ATP binding"/>
    <property type="evidence" value="ECO:0007669"/>
    <property type="project" value="UniProtKB-UniRule"/>
</dbReference>
<evidence type="ECO:0000259" key="2">
    <source>
        <dbReference type="Pfam" id="PF02518"/>
    </source>
</evidence>
<evidence type="ECO:0000313" key="3">
    <source>
        <dbReference type="EMBL" id="KOO24077.1"/>
    </source>
</evidence>
<dbReference type="InterPro" id="IPR039028">
    <property type="entry name" value="BCKD/PDK"/>
</dbReference>
<keyword evidence="1" id="KW-0496">Mitochondrion</keyword>
<keyword evidence="1 3" id="KW-0418">Kinase</keyword>
<gene>
    <name evidence="3" type="ORF">Ctob_003278</name>
</gene>
<proteinExistence type="inferred from homology"/>
<name>A0A0M0JCK2_9EUKA</name>